<protein>
    <submittedName>
        <fullName evidence="2">Uncharacterized protein</fullName>
    </submittedName>
</protein>
<comment type="caution">
    <text evidence="2">The sequence shown here is derived from an EMBL/GenBank/DDBJ whole genome shotgun (WGS) entry which is preliminary data.</text>
</comment>
<name>A0A9P7XVY2_9FUNG</name>
<keyword evidence="3" id="KW-1185">Reference proteome</keyword>
<sequence length="220" mass="24040">MAAPRQRLPLPTLESPPSRPGEDSPGADLSNDRNTPLALSSMVPNGQDDVSRSPLCDTATPRASSSRKRPRHSGQESSLVFNSMAHKRRRPEDEGCDDQPTIKYATIEDHEIVVPHHKDESVPHRPLICDVRFPKTTVTSQTISSHIAAITDLLGLPPNKTRPKARAIGPAGAIKKGAHVNDVIFNNYYRLTRATATNLTSLVSLITSALDPHIWSWPDG</sequence>
<proteinExistence type="predicted"/>
<evidence type="ECO:0000313" key="3">
    <source>
        <dbReference type="Proteomes" id="UP000707451"/>
    </source>
</evidence>
<evidence type="ECO:0000313" key="2">
    <source>
        <dbReference type="EMBL" id="KAG9067653.1"/>
    </source>
</evidence>
<dbReference type="Proteomes" id="UP000707451">
    <property type="component" value="Unassembled WGS sequence"/>
</dbReference>
<feature type="compositionally biased region" description="Polar residues" evidence="1">
    <location>
        <begin position="32"/>
        <end position="44"/>
    </location>
</feature>
<feature type="region of interest" description="Disordered" evidence="1">
    <location>
        <begin position="1"/>
        <end position="98"/>
    </location>
</feature>
<dbReference type="EMBL" id="JAHRHY010000007">
    <property type="protein sequence ID" value="KAG9067653.1"/>
    <property type="molecule type" value="Genomic_DNA"/>
</dbReference>
<dbReference type="OrthoDB" id="5588333at2759"/>
<dbReference type="AlphaFoldDB" id="A0A9P7XVY2"/>
<gene>
    <name evidence="2" type="ORF">KI688_011240</name>
</gene>
<organism evidence="2 3">
    <name type="scientific">Linnemannia hyalina</name>
    <dbReference type="NCBI Taxonomy" id="64524"/>
    <lineage>
        <taxon>Eukaryota</taxon>
        <taxon>Fungi</taxon>
        <taxon>Fungi incertae sedis</taxon>
        <taxon>Mucoromycota</taxon>
        <taxon>Mortierellomycotina</taxon>
        <taxon>Mortierellomycetes</taxon>
        <taxon>Mortierellales</taxon>
        <taxon>Mortierellaceae</taxon>
        <taxon>Linnemannia</taxon>
    </lineage>
</organism>
<evidence type="ECO:0000256" key="1">
    <source>
        <dbReference type="SAM" id="MobiDB-lite"/>
    </source>
</evidence>
<reference evidence="2" key="1">
    <citation type="submission" date="2021-06" db="EMBL/GenBank/DDBJ databases">
        <title>Genome Sequence of Mortierella hyaline Strain SCG-10, a Cold-Adapted, Nitrate-Reducing Fungus Isolated from Soil in Minnesota, USA.</title>
        <authorList>
            <person name="Aldossari N."/>
        </authorList>
    </citation>
    <scope>NUCLEOTIDE SEQUENCE</scope>
    <source>
        <strain evidence="2">SCG-10</strain>
    </source>
</reference>
<accession>A0A9P7XVY2</accession>